<dbReference type="AlphaFoldDB" id="A0A516PUW4"/>
<evidence type="ECO:0000313" key="3">
    <source>
        <dbReference type="Proteomes" id="UP000319263"/>
    </source>
</evidence>
<protein>
    <submittedName>
        <fullName evidence="2">FkbM family methyltransferase</fullName>
    </submittedName>
</protein>
<dbReference type="OrthoDB" id="4104638at2"/>
<dbReference type="PANTHER" id="PTHR34203:SF15">
    <property type="entry name" value="SLL1173 PROTEIN"/>
    <property type="match status" value="1"/>
</dbReference>
<dbReference type="GO" id="GO:0008168">
    <property type="term" value="F:methyltransferase activity"/>
    <property type="evidence" value="ECO:0007669"/>
    <property type="project" value="UniProtKB-KW"/>
</dbReference>
<name>A0A516PUW4_9ACTN</name>
<dbReference type="EMBL" id="CP041692">
    <property type="protein sequence ID" value="QDP94977.1"/>
    <property type="molecule type" value="Genomic_DNA"/>
</dbReference>
<dbReference type="SUPFAM" id="SSF53335">
    <property type="entry name" value="S-adenosyl-L-methionine-dependent methyltransferases"/>
    <property type="match status" value="1"/>
</dbReference>
<dbReference type="Gene3D" id="3.40.50.150">
    <property type="entry name" value="Vaccinia Virus protein VP39"/>
    <property type="match status" value="1"/>
</dbReference>
<dbReference type="Pfam" id="PF05050">
    <property type="entry name" value="Methyltransf_21"/>
    <property type="match status" value="1"/>
</dbReference>
<keyword evidence="3" id="KW-1185">Reference proteome</keyword>
<reference evidence="2 3" key="1">
    <citation type="submission" date="2019-07" db="EMBL/GenBank/DDBJ databases">
        <title>Microlunatus dokdonensis sp. nov. isolated from the rhizospheric soil of the wild plant Elymus tsukushiensis.</title>
        <authorList>
            <person name="Ghim S.-Y."/>
            <person name="Hwang Y.-J."/>
            <person name="Son J.-S."/>
            <person name="Shin J.-H."/>
        </authorList>
    </citation>
    <scope>NUCLEOTIDE SEQUENCE [LARGE SCALE GENOMIC DNA]</scope>
    <source>
        <strain evidence="2 3">KUDC0627</strain>
    </source>
</reference>
<accession>A0A516PUW4</accession>
<dbReference type="RefSeq" id="WP_143984962.1">
    <property type="nucleotide sequence ID" value="NZ_CP041692.1"/>
</dbReference>
<organism evidence="2 3">
    <name type="scientific">Microlunatus elymi</name>
    <dbReference type="NCBI Taxonomy" id="2596828"/>
    <lineage>
        <taxon>Bacteria</taxon>
        <taxon>Bacillati</taxon>
        <taxon>Actinomycetota</taxon>
        <taxon>Actinomycetes</taxon>
        <taxon>Propionibacteriales</taxon>
        <taxon>Propionibacteriaceae</taxon>
        <taxon>Microlunatus</taxon>
    </lineage>
</organism>
<dbReference type="InterPro" id="IPR052514">
    <property type="entry name" value="SAM-dependent_MTase"/>
</dbReference>
<evidence type="ECO:0000313" key="2">
    <source>
        <dbReference type="EMBL" id="QDP94977.1"/>
    </source>
</evidence>
<dbReference type="PANTHER" id="PTHR34203">
    <property type="entry name" value="METHYLTRANSFERASE, FKBM FAMILY PROTEIN"/>
    <property type="match status" value="1"/>
</dbReference>
<gene>
    <name evidence="2" type="ORF">FOE78_02745</name>
</gene>
<dbReference type="InterPro" id="IPR029063">
    <property type="entry name" value="SAM-dependent_MTases_sf"/>
</dbReference>
<dbReference type="GO" id="GO:0032259">
    <property type="term" value="P:methylation"/>
    <property type="evidence" value="ECO:0007669"/>
    <property type="project" value="UniProtKB-KW"/>
</dbReference>
<dbReference type="Proteomes" id="UP000319263">
    <property type="component" value="Chromosome"/>
</dbReference>
<proteinExistence type="predicted"/>
<keyword evidence="2" id="KW-0489">Methyltransferase</keyword>
<dbReference type="KEGG" id="mik:FOE78_02745"/>
<keyword evidence="2" id="KW-0808">Transferase</keyword>
<feature type="domain" description="Methyltransferase FkbM" evidence="1">
    <location>
        <begin position="73"/>
        <end position="224"/>
    </location>
</feature>
<evidence type="ECO:0000259" key="1">
    <source>
        <dbReference type="Pfam" id="PF05050"/>
    </source>
</evidence>
<dbReference type="NCBIfam" id="TIGR01444">
    <property type="entry name" value="fkbM_fam"/>
    <property type="match status" value="1"/>
</dbReference>
<dbReference type="InterPro" id="IPR006342">
    <property type="entry name" value="FkbM_mtfrase"/>
</dbReference>
<sequence length="283" mass="30346">MACQLCGESSCLWVAIRDQSIVRGHSEQVEGPSCSSVIHAALERSIGLYEPMGIGAFVSALSELDPRIDLVWDIGANVGLYGALATSRGFGGVAIEANPQLRSILGRNLTVNAAGPKWSSYPVAVADRDGRMIFRQSSTSDASGSLRKGWRSVAAEIEVPTTTLDTIARYSDQPGLVKIDVEGCEHLVLRGAQSVLRRGALILVEVNLGAGGEEVLEILNEHGYTATQLDGGSSHQSADHSYIPGDQLLWFAAPKSRQSTYERILESMRLHGLDRDQPTTAMG</sequence>